<dbReference type="Proteomes" id="UP001595539">
    <property type="component" value="Unassembled WGS sequence"/>
</dbReference>
<sequence length="437" mass="48077">MLSVSMSCLAKPRVLIVAPNVSARFGGEAILPLNYFRLLTRRGYVVHLLAHERNRQELQTLAEFDPARVHFIPDTRWHRLALRAFSGTVLLSTMMTALNEVFQSRVIARLVRDREIDLIHQTTPVSPAIPNRLHRFGLPLVIGPMNGAIDYPPDYHGGGGAARRRVKDAARFGLRMMNHLMRGKLNASLLLVANERTRAALPDPNHPRIRMLVENGVDLDRWQSPPSMRQATGEGAGRLRLVFLGRLVDWKAVDITLEAVALARASGAKVTLDVIGDGPERAALVSLAQELHLGDHVRFHGFVPQERCAAVIGQADALVLNSLCECGGAVVLEAMAMGLPVVASAWGGPLDYLDERSGILVDPSPRASFPGRLAEAFAKLAGDPDRRRRMGAEGQRVVRERFDWQAKIDQMIVYYHEALSVAKPQPSRTVPASGKTS</sequence>
<evidence type="ECO:0000256" key="2">
    <source>
        <dbReference type="ARBA" id="ARBA00022679"/>
    </source>
</evidence>
<dbReference type="Pfam" id="PF00534">
    <property type="entry name" value="Glycos_transf_1"/>
    <property type="match status" value="1"/>
</dbReference>
<comment type="caution">
    <text evidence="4">The sequence shown here is derived from an EMBL/GenBank/DDBJ whole genome shotgun (WGS) entry which is preliminary data.</text>
</comment>
<gene>
    <name evidence="4" type="ORF">ACFOM8_00120</name>
</gene>
<dbReference type="EMBL" id="JBHRXY010000001">
    <property type="protein sequence ID" value="MFC3627846.1"/>
    <property type="molecule type" value="Genomic_DNA"/>
</dbReference>
<dbReference type="SUPFAM" id="SSF53756">
    <property type="entry name" value="UDP-Glycosyltransferase/glycogen phosphorylase"/>
    <property type="match status" value="1"/>
</dbReference>
<dbReference type="CDD" id="cd03801">
    <property type="entry name" value="GT4_PimA-like"/>
    <property type="match status" value="1"/>
</dbReference>
<dbReference type="GO" id="GO:0016757">
    <property type="term" value="F:glycosyltransferase activity"/>
    <property type="evidence" value="ECO:0007669"/>
    <property type="project" value="UniProtKB-KW"/>
</dbReference>
<evidence type="ECO:0000313" key="5">
    <source>
        <dbReference type="Proteomes" id="UP001595539"/>
    </source>
</evidence>
<accession>A0ABV7TYQ5</accession>
<dbReference type="Gene3D" id="3.40.50.2000">
    <property type="entry name" value="Glycogen Phosphorylase B"/>
    <property type="match status" value="2"/>
</dbReference>
<organism evidence="4 5">
    <name type="scientific">Paracoccus angustae</name>
    <dbReference type="NCBI Taxonomy" id="1671480"/>
    <lineage>
        <taxon>Bacteria</taxon>
        <taxon>Pseudomonadati</taxon>
        <taxon>Pseudomonadota</taxon>
        <taxon>Alphaproteobacteria</taxon>
        <taxon>Rhodobacterales</taxon>
        <taxon>Paracoccaceae</taxon>
        <taxon>Paracoccus</taxon>
    </lineage>
</organism>
<evidence type="ECO:0000259" key="3">
    <source>
        <dbReference type="Pfam" id="PF00534"/>
    </source>
</evidence>
<keyword evidence="2 4" id="KW-0808">Transferase</keyword>
<evidence type="ECO:0000256" key="1">
    <source>
        <dbReference type="ARBA" id="ARBA00022676"/>
    </source>
</evidence>
<name>A0ABV7TYQ5_9RHOB</name>
<dbReference type="EC" id="2.4.-.-" evidence="4"/>
<dbReference type="PANTHER" id="PTHR12526">
    <property type="entry name" value="GLYCOSYLTRANSFERASE"/>
    <property type="match status" value="1"/>
</dbReference>
<feature type="domain" description="Glycosyl transferase family 1" evidence="3">
    <location>
        <begin position="229"/>
        <end position="396"/>
    </location>
</feature>
<dbReference type="InterPro" id="IPR001296">
    <property type="entry name" value="Glyco_trans_1"/>
</dbReference>
<reference evidence="5" key="1">
    <citation type="journal article" date="2019" name="Int. J. Syst. Evol. Microbiol.">
        <title>The Global Catalogue of Microorganisms (GCM) 10K type strain sequencing project: providing services to taxonomists for standard genome sequencing and annotation.</title>
        <authorList>
            <consortium name="The Broad Institute Genomics Platform"/>
            <consortium name="The Broad Institute Genome Sequencing Center for Infectious Disease"/>
            <person name="Wu L."/>
            <person name="Ma J."/>
        </authorList>
    </citation>
    <scope>NUCLEOTIDE SEQUENCE [LARGE SCALE GENOMIC DNA]</scope>
    <source>
        <strain evidence="5">KCTC 42473</strain>
    </source>
</reference>
<keyword evidence="5" id="KW-1185">Reference proteome</keyword>
<dbReference type="PANTHER" id="PTHR12526:SF510">
    <property type="entry name" value="D-INOSITOL 3-PHOSPHATE GLYCOSYLTRANSFERASE"/>
    <property type="match status" value="1"/>
</dbReference>
<evidence type="ECO:0000313" key="4">
    <source>
        <dbReference type="EMBL" id="MFC3627846.1"/>
    </source>
</evidence>
<proteinExistence type="predicted"/>
<protein>
    <submittedName>
        <fullName evidence="4">Glycosyltransferase family 4 protein</fullName>
        <ecNumber evidence="4">2.4.-.-</ecNumber>
    </submittedName>
</protein>
<keyword evidence="1 4" id="KW-0328">Glycosyltransferase</keyword>